<proteinExistence type="predicted"/>
<keyword evidence="3" id="KW-1185">Reference proteome</keyword>
<protein>
    <submittedName>
        <fullName evidence="2">Uncharacterized protein</fullName>
    </submittedName>
</protein>
<evidence type="ECO:0000313" key="3">
    <source>
        <dbReference type="Proteomes" id="UP000266723"/>
    </source>
</evidence>
<evidence type="ECO:0000256" key="1">
    <source>
        <dbReference type="SAM" id="MobiDB-lite"/>
    </source>
</evidence>
<organism evidence="2 3">
    <name type="scientific">Brassica cretica</name>
    <name type="common">Mustard</name>
    <dbReference type="NCBI Taxonomy" id="69181"/>
    <lineage>
        <taxon>Eukaryota</taxon>
        <taxon>Viridiplantae</taxon>
        <taxon>Streptophyta</taxon>
        <taxon>Embryophyta</taxon>
        <taxon>Tracheophyta</taxon>
        <taxon>Spermatophyta</taxon>
        <taxon>Magnoliopsida</taxon>
        <taxon>eudicotyledons</taxon>
        <taxon>Gunneridae</taxon>
        <taxon>Pentapetalae</taxon>
        <taxon>rosids</taxon>
        <taxon>malvids</taxon>
        <taxon>Brassicales</taxon>
        <taxon>Brassicaceae</taxon>
        <taxon>Brassiceae</taxon>
        <taxon>Brassica</taxon>
    </lineage>
</organism>
<gene>
    <name evidence="2" type="ORF">DY000_02052093</name>
</gene>
<feature type="compositionally biased region" description="Basic and acidic residues" evidence="1">
    <location>
        <begin position="128"/>
        <end position="145"/>
    </location>
</feature>
<feature type="region of interest" description="Disordered" evidence="1">
    <location>
        <begin position="109"/>
        <end position="148"/>
    </location>
</feature>
<reference evidence="2 3" key="1">
    <citation type="journal article" date="2020" name="BMC Genomics">
        <title>Intraspecific diversification of the crop wild relative Brassica cretica Lam. using demographic model selection.</title>
        <authorList>
            <person name="Kioukis A."/>
            <person name="Michalopoulou V.A."/>
            <person name="Briers L."/>
            <person name="Pirintsos S."/>
            <person name="Studholme D.J."/>
            <person name="Pavlidis P."/>
            <person name="Sarris P.F."/>
        </authorList>
    </citation>
    <scope>NUCLEOTIDE SEQUENCE [LARGE SCALE GENOMIC DNA]</scope>
    <source>
        <strain evidence="3">cv. PFS-1207/04</strain>
    </source>
</reference>
<accession>A0ABQ7ADT9</accession>
<dbReference type="Proteomes" id="UP000266723">
    <property type="component" value="Unassembled WGS sequence"/>
</dbReference>
<name>A0ABQ7ADT9_BRACR</name>
<comment type="caution">
    <text evidence="2">The sequence shown here is derived from an EMBL/GenBank/DDBJ whole genome shotgun (WGS) entry which is preliminary data.</text>
</comment>
<sequence length="309" mass="34868">MRQKLGKLQMGKGASRWRMIRDVMEDTNLHGRVISFDSLHTTHVSPTDREIPDTSLMIHTMMQGPRLTPKGDQSPSMRHTSFALRNLLEISREATIVEPPVRGMMHHTTGEIAHNNSPSSPRGRERHRREETNSSKGLRNTDERGNPLLLDQQSVPHEAFNEALEEVREVMVQHTQCADPTESAARKERLRKAEKEGQLEETATRMVQASLADKPEEQQQLEEVPSIERVPIALRLGPIAPFLSPVDGVGTGTTEKCKPGRPPGRRTIQSSPKLIRGSSSRKRKLQQPKTTQSRHQPQQPIQRINQFAT</sequence>
<feature type="compositionally biased region" description="Polar residues" evidence="1">
    <location>
        <begin position="287"/>
        <end position="309"/>
    </location>
</feature>
<feature type="region of interest" description="Disordered" evidence="1">
    <location>
        <begin position="243"/>
        <end position="309"/>
    </location>
</feature>
<dbReference type="EMBL" id="QGKV02002055">
    <property type="protein sequence ID" value="KAF3495845.1"/>
    <property type="molecule type" value="Genomic_DNA"/>
</dbReference>
<evidence type="ECO:0000313" key="2">
    <source>
        <dbReference type="EMBL" id="KAF3495845.1"/>
    </source>
</evidence>